<evidence type="ECO:0000256" key="3">
    <source>
        <dbReference type="ARBA" id="ARBA00023015"/>
    </source>
</evidence>
<dbReference type="Pfam" id="PF00158">
    <property type="entry name" value="Sigma54_activat"/>
    <property type="match status" value="1"/>
</dbReference>
<evidence type="ECO:0000259" key="5">
    <source>
        <dbReference type="PROSITE" id="PS50045"/>
    </source>
</evidence>
<dbReference type="InterPro" id="IPR002197">
    <property type="entry name" value="HTH_Fis"/>
</dbReference>
<dbReference type="PANTHER" id="PTHR32071">
    <property type="entry name" value="TRANSCRIPTIONAL REGULATORY PROTEIN"/>
    <property type="match status" value="1"/>
</dbReference>
<dbReference type="SUPFAM" id="SSF52540">
    <property type="entry name" value="P-loop containing nucleoside triphosphate hydrolases"/>
    <property type="match status" value="1"/>
</dbReference>
<dbReference type="Pfam" id="PF15714">
    <property type="entry name" value="SpoVT_C"/>
    <property type="match status" value="1"/>
</dbReference>
<sequence>MSLLKKIQNYVKDYAEIIADILQCDVEIADEDLVRIAGTGQYSENINELCKGSVYKNVFETKKSRILINPKEDELCEECSHKDTCTETLEMSAPIFYKDKVIGVIGLICFTEEDKKRLLKNMETYLKFTEKIGDFISGKVFELEEELEKKEIMGIMKQIINNYDKCVLVVDSEGKILDANDLALKELKIESGLGLAYQRINIIPKNEALFGKDIFSAEINREKYNLIGTLIPVTGFSSKEYKIFLFENFNFDKSKEISKNKYAANNIFLEDIISKSEKMSKLKEKIRKIAKTQSTVLITGESGTGKELIARAIHNCSDRAKQPFIAINCGAIPENLLESELFGYVKGAFSGASNEGRVGKFELANNGVIFLDEIGEMPFFLQVKLLRVLQERTIVRIGSNKLINLNIRVIAATNKNLLKLVKEGKFREDLYYRLNVIPLKVPALRERQEDILLLRDYLNTKYSKSLGSFKIVMDDDINEIFLKHSWPGNVRELENSVEFLLNMSDENGNIDEETREDLKRNLKSNSKYDDKILEKKVIEDDEIITLEESEKRLISKALRIYGSDTTGKNICAEKLGIGIATLYRKIEKYKL</sequence>
<dbReference type="InterPro" id="IPR025662">
    <property type="entry name" value="Sigma_54_int_dom_ATP-bd_1"/>
</dbReference>
<evidence type="ECO:0000256" key="4">
    <source>
        <dbReference type="ARBA" id="ARBA00023163"/>
    </source>
</evidence>
<dbReference type="PROSITE" id="PS00675">
    <property type="entry name" value="SIGMA54_INTERACT_1"/>
    <property type="match status" value="1"/>
</dbReference>
<dbReference type="InterPro" id="IPR029016">
    <property type="entry name" value="GAF-like_dom_sf"/>
</dbReference>
<dbReference type="Gene3D" id="3.30.450.40">
    <property type="match status" value="1"/>
</dbReference>
<dbReference type="Proteomes" id="UP000284676">
    <property type="component" value="Unassembled WGS sequence"/>
</dbReference>
<accession>A0A414PNE4</accession>
<keyword evidence="2" id="KW-0067">ATP-binding</keyword>
<gene>
    <name evidence="6" type="ORF">DW663_11455</name>
</gene>
<evidence type="ECO:0000313" key="6">
    <source>
        <dbReference type="EMBL" id="RHF70061.1"/>
    </source>
</evidence>
<dbReference type="InterPro" id="IPR003593">
    <property type="entry name" value="AAA+_ATPase"/>
</dbReference>
<organism evidence="6 7">
    <name type="scientific">Fusobacterium mortiferum</name>
    <dbReference type="NCBI Taxonomy" id="850"/>
    <lineage>
        <taxon>Bacteria</taxon>
        <taxon>Fusobacteriati</taxon>
        <taxon>Fusobacteriota</taxon>
        <taxon>Fusobacteriia</taxon>
        <taxon>Fusobacteriales</taxon>
        <taxon>Fusobacteriaceae</taxon>
        <taxon>Fusobacterium</taxon>
    </lineage>
</organism>
<dbReference type="Pfam" id="PF02954">
    <property type="entry name" value="HTH_8"/>
    <property type="match status" value="1"/>
</dbReference>
<evidence type="ECO:0000256" key="2">
    <source>
        <dbReference type="ARBA" id="ARBA00022840"/>
    </source>
</evidence>
<dbReference type="Gene3D" id="3.40.50.300">
    <property type="entry name" value="P-loop containing nucleotide triphosphate hydrolases"/>
    <property type="match status" value="1"/>
</dbReference>
<dbReference type="GO" id="GO:0006355">
    <property type="term" value="P:regulation of DNA-templated transcription"/>
    <property type="evidence" value="ECO:0007669"/>
    <property type="project" value="InterPro"/>
</dbReference>
<keyword evidence="3" id="KW-0805">Transcription regulation</keyword>
<reference evidence="6 7" key="1">
    <citation type="submission" date="2018-08" db="EMBL/GenBank/DDBJ databases">
        <title>A genome reference for cultivated species of the human gut microbiota.</title>
        <authorList>
            <person name="Zou Y."/>
            <person name="Xue W."/>
            <person name="Luo G."/>
        </authorList>
    </citation>
    <scope>NUCLEOTIDE SEQUENCE [LARGE SCALE GENOMIC DNA]</scope>
    <source>
        <strain evidence="6 7">AM25-1</strain>
    </source>
</reference>
<dbReference type="InterPro" id="IPR009057">
    <property type="entry name" value="Homeodomain-like_sf"/>
</dbReference>
<comment type="caution">
    <text evidence="6">The sequence shown here is derived from an EMBL/GenBank/DDBJ whole genome shotgun (WGS) entry which is preliminary data.</text>
</comment>
<evidence type="ECO:0000256" key="1">
    <source>
        <dbReference type="ARBA" id="ARBA00022741"/>
    </source>
</evidence>
<dbReference type="InterPro" id="IPR002078">
    <property type="entry name" value="Sigma_54_int"/>
</dbReference>
<dbReference type="Gene3D" id="1.10.8.60">
    <property type="match status" value="1"/>
</dbReference>
<dbReference type="InterPro" id="IPR058031">
    <property type="entry name" value="AAA_lid_NorR"/>
</dbReference>
<dbReference type="Gene3D" id="1.10.10.60">
    <property type="entry name" value="Homeodomain-like"/>
    <property type="match status" value="1"/>
</dbReference>
<keyword evidence="4" id="KW-0804">Transcription</keyword>
<name>A0A414PNE4_FUSMR</name>
<feature type="domain" description="Sigma-54 factor interaction" evidence="5">
    <location>
        <begin position="272"/>
        <end position="502"/>
    </location>
</feature>
<dbReference type="GO" id="GO:0005524">
    <property type="term" value="F:ATP binding"/>
    <property type="evidence" value="ECO:0007669"/>
    <property type="project" value="UniProtKB-KW"/>
</dbReference>
<dbReference type="FunFam" id="3.40.50.300:FF:000006">
    <property type="entry name" value="DNA-binding transcriptional regulator NtrC"/>
    <property type="match status" value="1"/>
</dbReference>
<evidence type="ECO:0000313" key="7">
    <source>
        <dbReference type="Proteomes" id="UP000284676"/>
    </source>
</evidence>
<dbReference type="PANTHER" id="PTHR32071:SF57">
    <property type="entry name" value="C4-DICARBOXYLATE TRANSPORT TRANSCRIPTIONAL REGULATORY PROTEIN DCTD"/>
    <property type="match status" value="1"/>
</dbReference>
<dbReference type="RefSeq" id="WP_118234673.1">
    <property type="nucleotide sequence ID" value="NZ_QRHL01000031.1"/>
</dbReference>
<dbReference type="GO" id="GO:0043565">
    <property type="term" value="F:sequence-specific DNA binding"/>
    <property type="evidence" value="ECO:0007669"/>
    <property type="project" value="InterPro"/>
</dbReference>
<dbReference type="SUPFAM" id="SSF46689">
    <property type="entry name" value="Homeodomain-like"/>
    <property type="match status" value="1"/>
</dbReference>
<dbReference type="Pfam" id="PF25601">
    <property type="entry name" value="AAA_lid_14"/>
    <property type="match status" value="1"/>
</dbReference>
<dbReference type="PROSITE" id="PS00688">
    <property type="entry name" value="SIGMA54_INTERACT_3"/>
    <property type="match status" value="1"/>
</dbReference>
<dbReference type="SMART" id="SM00382">
    <property type="entry name" value="AAA"/>
    <property type="match status" value="1"/>
</dbReference>
<dbReference type="CDD" id="cd00009">
    <property type="entry name" value="AAA"/>
    <property type="match status" value="1"/>
</dbReference>
<dbReference type="AlphaFoldDB" id="A0A414PNE4"/>
<dbReference type="PROSITE" id="PS50045">
    <property type="entry name" value="SIGMA54_INTERACT_4"/>
    <property type="match status" value="1"/>
</dbReference>
<keyword evidence="1" id="KW-0547">Nucleotide-binding</keyword>
<dbReference type="InterPro" id="IPR025944">
    <property type="entry name" value="Sigma_54_int_dom_CS"/>
</dbReference>
<dbReference type="EMBL" id="QRHL01000031">
    <property type="protein sequence ID" value="RHF70061.1"/>
    <property type="molecule type" value="Genomic_DNA"/>
</dbReference>
<dbReference type="InterPro" id="IPR027417">
    <property type="entry name" value="P-loop_NTPase"/>
</dbReference>
<proteinExistence type="predicted"/>
<protein>
    <submittedName>
        <fullName evidence="6">AAA family ATPase</fullName>
    </submittedName>
</protein>